<evidence type="ECO:0000313" key="2">
    <source>
        <dbReference type="Proteomes" id="UP000677803"/>
    </source>
</evidence>
<organism evidence="1 2">
    <name type="scientific">Menidia menidia</name>
    <name type="common">Atlantic silverside</name>
    <dbReference type="NCBI Taxonomy" id="238744"/>
    <lineage>
        <taxon>Eukaryota</taxon>
        <taxon>Metazoa</taxon>
        <taxon>Chordata</taxon>
        <taxon>Craniata</taxon>
        <taxon>Vertebrata</taxon>
        <taxon>Euteleostomi</taxon>
        <taxon>Actinopterygii</taxon>
        <taxon>Neopterygii</taxon>
        <taxon>Teleostei</taxon>
        <taxon>Neoteleostei</taxon>
        <taxon>Acanthomorphata</taxon>
        <taxon>Ovalentaria</taxon>
        <taxon>Atherinomorphae</taxon>
        <taxon>Atheriniformes</taxon>
        <taxon>Atherinopsidae</taxon>
        <taxon>Menidiinae</taxon>
        <taxon>Menidia</taxon>
    </lineage>
</organism>
<comment type="caution">
    <text evidence="1">The sequence shown here is derived from an EMBL/GenBank/DDBJ whole genome shotgun (WGS) entry which is preliminary data.</text>
</comment>
<evidence type="ECO:0000313" key="1">
    <source>
        <dbReference type="EMBL" id="CAG5888751.1"/>
    </source>
</evidence>
<dbReference type="AlphaFoldDB" id="A0A8S4AL18"/>
<accession>A0A8S4AL18</accession>
<dbReference type="EMBL" id="CAJRST010005557">
    <property type="protein sequence ID" value="CAG5888751.1"/>
    <property type="molecule type" value="Genomic_DNA"/>
</dbReference>
<protein>
    <submittedName>
        <fullName evidence="1">(Atlantic silverside) hypothetical protein</fullName>
    </submittedName>
</protein>
<gene>
    <name evidence="1" type="ORF">MMEN_LOCUS6141</name>
</gene>
<proteinExistence type="predicted"/>
<dbReference type="Proteomes" id="UP000677803">
    <property type="component" value="Unassembled WGS sequence"/>
</dbReference>
<sequence>MAAFGPARRRSGAFLPPPAAAQLTLPHVRHATRYLQVQLLASLKGPGGGGGEVREDPSDV</sequence>
<keyword evidence="2" id="KW-1185">Reference proteome</keyword>
<reference evidence="1" key="1">
    <citation type="submission" date="2021-05" db="EMBL/GenBank/DDBJ databases">
        <authorList>
            <person name="Tigano A."/>
        </authorList>
    </citation>
    <scope>NUCLEOTIDE SEQUENCE</scope>
</reference>
<name>A0A8S4AL18_9TELE</name>